<keyword evidence="2" id="KW-1185">Reference proteome</keyword>
<evidence type="ECO:0000313" key="2">
    <source>
        <dbReference type="Proteomes" id="UP000253410"/>
    </source>
</evidence>
<dbReference type="Proteomes" id="UP000253410">
    <property type="component" value="Unassembled WGS sequence"/>
</dbReference>
<reference evidence="1 2" key="1">
    <citation type="submission" date="2018-05" db="EMBL/GenBank/DDBJ databases">
        <title>Chitinophaga sp. K3CV102501T nov., isolated from isolated from a monsoon evergreen broad-leaved forest soil.</title>
        <authorList>
            <person name="Lv Y."/>
        </authorList>
    </citation>
    <scope>NUCLEOTIDE SEQUENCE [LARGE SCALE GENOMIC DNA]</scope>
    <source>
        <strain evidence="1 2">GDMCC 1.1325</strain>
    </source>
</reference>
<accession>A0A365Y425</accession>
<gene>
    <name evidence="1" type="ORF">DF182_12515</name>
</gene>
<name>A0A365Y425_9BACT</name>
<protein>
    <submittedName>
        <fullName evidence="1">Uncharacterized protein</fullName>
    </submittedName>
</protein>
<dbReference type="EMBL" id="QFFJ01000001">
    <property type="protein sequence ID" value="RBL93342.1"/>
    <property type="molecule type" value="Genomic_DNA"/>
</dbReference>
<evidence type="ECO:0000313" key="1">
    <source>
        <dbReference type="EMBL" id="RBL93342.1"/>
    </source>
</evidence>
<dbReference type="AlphaFoldDB" id="A0A365Y425"/>
<comment type="caution">
    <text evidence="1">The sequence shown here is derived from an EMBL/GenBank/DDBJ whole genome shotgun (WGS) entry which is preliminary data.</text>
</comment>
<proteinExistence type="predicted"/>
<organism evidence="1 2">
    <name type="scientific">Chitinophaga flava</name>
    <dbReference type="NCBI Taxonomy" id="2259036"/>
    <lineage>
        <taxon>Bacteria</taxon>
        <taxon>Pseudomonadati</taxon>
        <taxon>Bacteroidota</taxon>
        <taxon>Chitinophagia</taxon>
        <taxon>Chitinophagales</taxon>
        <taxon>Chitinophagaceae</taxon>
        <taxon>Chitinophaga</taxon>
    </lineage>
</organism>
<dbReference type="RefSeq" id="WP_113615939.1">
    <property type="nucleotide sequence ID" value="NZ_QFFJ01000001.1"/>
</dbReference>
<sequence length="120" mass="13627">MNTINNTIAIAANTIEEKFSESDMIVTDYNTGNIEIQEAGDFTFLVDEPKANCVVLIPEEYLLHSLKTIVSNGAANEIYFDSEKEIAREYSFGKIIYHQVYIGKAAKAHRELSLFLQERF</sequence>